<dbReference type="Gene3D" id="3.80.10.10">
    <property type="entry name" value="Ribonuclease Inhibitor"/>
    <property type="match status" value="1"/>
</dbReference>
<evidence type="ECO:0000313" key="1">
    <source>
        <dbReference type="EMBL" id="EXX73809.1"/>
    </source>
</evidence>
<protein>
    <recommendedName>
        <fullName evidence="3">F-box domain-containing protein</fullName>
    </recommendedName>
</protein>
<comment type="caution">
    <text evidence="1">The sequence shown here is derived from an EMBL/GenBank/DDBJ whole genome shotgun (WGS) entry which is preliminary data.</text>
</comment>
<dbReference type="InterPro" id="IPR032675">
    <property type="entry name" value="LRR_dom_sf"/>
</dbReference>
<dbReference type="PANTHER" id="PTHR13318">
    <property type="entry name" value="PARTNER OF PAIRED, ISOFORM B-RELATED"/>
    <property type="match status" value="1"/>
</dbReference>
<gene>
    <name evidence="1" type="ORF">RirG_057020</name>
</gene>
<dbReference type="OrthoDB" id="2318575at2759"/>
<name>A0A015L212_RHIIW</name>
<sequence length="506" mass="60026">MSQLVEDCLRIIFTELKYVPNSLYSCILVNRFWCIIGVQILWERPYEFLLNYINFKKVSYYIRHCETLQFIKFYNTIINLLPTSSKRLLIENNVISISSPFLNKPLFNYISFSSEISQKLINDMGLGLIKKINISNEYQEKYKILEQEYYKLFINNCKNITNFRWYTTLPLYQYPGASTCFSQLRTLVIICNQSLISDNLLGIAQICLDIENLELWNCDRDNPGLIKFIENQKNLQSLYLHNSIKSGRKCIQLSEIIEKKAVTLKRFSLENVLLSPKFLPSLINLEQLKLKIEIYYYLSEQDVQDWKKYLLIASFPKLQYLKAQYLPPHGVCRLIENSQNIKEIDTSNNFRGEDAVYNIELFKVIAKNCPNIESLNVNTYLKNLGGIKEIILNCNKLRKLDIYINFEEDDGDDHGHEIICDEVLNYLLNYSSRNFDEFAFSEYWRFSVNNLKNFFEGWRGRKPIKFITHFDRCYYFTQEHVKIVQKYYDEGVIDKNTRFLYGVNDY</sequence>
<dbReference type="EMBL" id="JEMT01013644">
    <property type="protein sequence ID" value="EXX73809.1"/>
    <property type="molecule type" value="Genomic_DNA"/>
</dbReference>
<dbReference type="HOGENOM" id="CLU_028913_8_1_1"/>
<dbReference type="GO" id="GO:0031146">
    <property type="term" value="P:SCF-dependent proteasomal ubiquitin-dependent protein catabolic process"/>
    <property type="evidence" value="ECO:0007669"/>
    <property type="project" value="TreeGrafter"/>
</dbReference>
<organism evidence="1 2">
    <name type="scientific">Rhizophagus irregularis (strain DAOM 197198w)</name>
    <name type="common">Glomus intraradices</name>
    <dbReference type="NCBI Taxonomy" id="1432141"/>
    <lineage>
        <taxon>Eukaryota</taxon>
        <taxon>Fungi</taxon>
        <taxon>Fungi incertae sedis</taxon>
        <taxon>Mucoromycota</taxon>
        <taxon>Glomeromycotina</taxon>
        <taxon>Glomeromycetes</taxon>
        <taxon>Glomerales</taxon>
        <taxon>Glomeraceae</taxon>
        <taxon>Rhizophagus</taxon>
    </lineage>
</organism>
<dbReference type="AlphaFoldDB" id="A0A015L212"/>
<dbReference type="GO" id="GO:0019005">
    <property type="term" value="C:SCF ubiquitin ligase complex"/>
    <property type="evidence" value="ECO:0007669"/>
    <property type="project" value="TreeGrafter"/>
</dbReference>
<keyword evidence="2" id="KW-1185">Reference proteome</keyword>
<evidence type="ECO:0008006" key="3">
    <source>
        <dbReference type="Google" id="ProtNLM"/>
    </source>
</evidence>
<evidence type="ECO:0000313" key="2">
    <source>
        <dbReference type="Proteomes" id="UP000022910"/>
    </source>
</evidence>
<proteinExistence type="predicted"/>
<accession>A0A015L212</accession>
<dbReference type="PANTHER" id="PTHR13318:SF95">
    <property type="entry name" value="F-BOX PROTEIN YLR352W"/>
    <property type="match status" value="1"/>
</dbReference>
<dbReference type="Proteomes" id="UP000022910">
    <property type="component" value="Unassembled WGS sequence"/>
</dbReference>
<reference evidence="1 2" key="1">
    <citation type="submission" date="2014-02" db="EMBL/GenBank/DDBJ databases">
        <title>Single nucleus genome sequencing reveals high similarity among nuclei of an endomycorrhizal fungus.</title>
        <authorList>
            <person name="Lin K."/>
            <person name="Geurts R."/>
            <person name="Zhang Z."/>
            <person name="Limpens E."/>
            <person name="Saunders D.G."/>
            <person name="Mu D."/>
            <person name="Pang E."/>
            <person name="Cao H."/>
            <person name="Cha H."/>
            <person name="Lin T."/>
            <person name="Zhou Q."/>
            <person name="Shang Y."/>
            <person name="Li Y."/>
            <person name="Ivanov S."/>
            <person name="Sharma T."/>
            <person name="Velzen R.V."/>
            <person name="Ruijter N.D."/>
            <person name="Aanen D.K."/>
            <person name="Win J."/>
            <person name="Kamoun S."/>
            <person name="Bisseling T."/>
            <person name="Huang S."/>
        </authorList>
    </citation>
    <scope>NUCLEOTIDE SEQUENCE [LARGE SCALE GENOMIC DNA]</scope>
    <source>
        <strain evidence="2">DAOM197198w</strain>
    </source>
</reference>
<dbReference type="SUPFAM" id="SSF52047">
    <property type="entry name" value="RNI-like"/>
    <property type="match status" value="1"/>
</dbReference>